<dbReference type="AlphaFoldDB" id="A0A9N8VLP8"/>
<keyword evidence="3" id="KW-1185">Reference proteome</keyword>
<proteinExistence type="predicted"/>
<gene>
    <name evidence="2" type="ORF">ALEPTO_LOCUS1451</name>
</gene>
<dbReference type="OrthoDB" id="2443446at2759"/>
<name>A0A9N8VLP8_9GLOM</name>
<feature type="region of interest" description="Disordered" evidence="1">
    <location>
        <begin position="1"/>
        <end position="21"/>
    </location>
</feature>
<dbReference type="EMBL" id="CAJVPS010000160">
    <property type="protein sequence ID" value="CAG8459307.1"/>
    <property type="molecule type" value="Genomic_DNA"/>
</dbReference>
<evidence type="ECO:0000256" key="1">
    <source>
        <dbReference type="SAM" id="MobiDB-lite"/>
    </source>
</evidence>
<organism evidence="2 3">
    <name type="scientific">Ambispora leptoticha</name>
    <dbReference type="NCBI Taxonomy" id="144679"/>
    <lineage>
        <taxon>Eukaryota</taxon>
        <taxon>Fungi</taxon>
        <taxon>Fungi incertae sedis</taxon>
        <taxon>Mucoromycota</taxon>
        <taxon>Glomeromycotina</taxon>
        <taxon>Glomeromycetes</taxon>
        <taxon>Archaeosporales</taxon>
        <taxon>Ambisporaceae</taxon>
        <taxon>Ambispora</taxon>
    </lineage>
</organism>
<evidence type="ECO:0000313" key="2">
    <source>
        <dbReference type="EMBL" id="CAG8459307.1"/>
    </source>
</evidence>
<feature type="compositionally biased region" description="Low complexity" evidence="1">
    <location>
        <begin position="1"/>
        <end position="14"/>
    </location>
</feature>
<sequence length="102" mass="11441">MSQQSTPASTSTTTEYKPEVGPATVLADYAKEVKEKKLKPYSSYKTVNGFEEGMKKFGIDSKEIITEKLENDDEDLQHCINEIKYRMIDIDSATGSNEALHC</sequence>
<protein>
    <submittedName>
        <fullName evidence="2">9106_t:CDS:1</fullName>
    </submittedName>
</protein>
<accession>A0A9N8VLP8</accession>
<comment type="caution">
    <text evidence="2">The sequence shown here is derived from an EMBL/GenBank/DDBJ whole genome shotgun (WGS) entry which is preliminary data.</text>
</comment>
<evidence type="ECO:0000313" key="3">
    <source>
        <dbReference type="Proteomes" id="UP000789508"/>
    </source>
</evidence>
<reference evidence="2" key="1">
    <citation type="submission" date="2021-06" db="EMBL/GenBank/DDBJ databases">
        <authorList>
            <person name="Kallberg Y."/>
            <person name="Tangrot J."/>
            <person name="Rosling A."/>
        </authorList>
    </citation>
    <scope>NUCLEOTIDE SEQUENCE</scope>
    <source>
        <strain evidence="2">FL130A</strain>
    </source>
</reference>
<dbReference type="Proteomes" id="UP000789508">
    <property type="component" value="Unassembled WGS sequence"/>
</dbReference>